<dbReference type="GO" id="GO:0042448">
    <property type="term" value="P:progesterone metabolic process"/>
    <property type="evidence" value="ECO:0007669"/>
    <property type="project" value="Ensembl"/>
</dbReference>
<dbReference type="GO" id="GO:0047006">
    <property type="term" value="F:17-alpha,20-alpha-dihydroxypregn-4-en-3-one dehydrogenase [NAD(P)+] activity"/>
    <property type="evidence" value="ECO:0007669"/>
    <property type="project" value="Ensembl"/>
</dbReference>
<organism evidence="12 13">
    <name type="scientific">Oryzias melastigma</name>
    <name type="common">Marine medaka</name>
    <dbReference type="NCBI Taxonomy" id="30732"/>
    <lineage>
        <taxon>Eukaryota</taxon>
        <taxon>Metazoa</taxon>
        <taxon>Chordata</taxon>
        <taxon>Craniata</taxon>
        <taxon>Vertebrata</taxon>
        <taxon>Euteleostomi</taxon>
        <taxon>Actinopterygii</taxon>
        <taxon>Neopterygii</taxon>
        <taxon>Teleostei</taxon>
        <taxon>Neoteleostei</taxon>
        <taxon>Acanthomorphata</taxon>
        <taxon>Ovalentaria</taxon>
        <taxon>Atherinomorphae</taxon>
        <taxon>Beloniformes</taxon>
        <taxon>Adrianichthyidae</taxon>
        <taxon>Oryziinae</taxon>
        <taxon>Oryzias</taxon>
    </lineage>
</organism>
<feature type="binding site" description="axial binding residue" evidence="10">
    <location>
        <position position="459"/>
    </location>
    <ligand>
        <name>heme</name>
        <dbReference type="ChEBI" id="CHEBI:30413"/>
    </ligand>
    <ligandPart>
        <name>Fe</name>
        <dbReference type="ChEBI" id="CHEBI:18248"/>
    </ligandPart>
</feature>
<keyword evidence="9" id="KW-0472">Membrane</keyword>
<dbReference type="GO" id="GO:0005506">
    <property type="term" value="F:iron ion binding"/>
    <property type="evidence" value="ECO:0007669"/>
    <property type="project" value="InterPro"/>
</dbReference>
<keyword evidence="13" id="KW-1185">Reference proteome</keyword>
<evidence type="ECO:0000256" key="1">
    <source>
        <dbReference type="ARBA" id="ARBA00001971"/>
    </source>
</evidence>
<name>A0A3B3CZ29_ORYME</name>
<dbReference type="GO" id="GO:1903449">
    <property type="term" value="P:androst-4-ene-3,17-dione biosynthetic process"/>
    <property type="evidence" value="ECO:0007669"/>
    <property type="project" value="Ensembl"/>
</dbReference>
<dbReference type="PROSITE" id="PS00086">
    <property type="entry name" value="CYTOCHROME_P450"/>
    <property type="match status" value="1"/>
</dbReference>
<dbReference type="InterPro" id="IPR001128">
    <property type="entry name" value="Cyt_P450"/>
</dbReference>
<dbReference type="FunFam" id="1.10.630.10:FF:000002">
    <property type="entry name" value="Cytochrome P450 1A1"/>
    <property type="match status" value="1"/>
</dbReference>
<dbReference type="GeneTree" id="ENSGT00940000155588"/>
<evidence type="ECO:0000256" key="9">
    <source>
        <dbReference type="ARBA" id="ARBA00023136"/>
    </source>
</evidence>
<dbReference type="Pfam" id="PF00067">
    <property type="entry name" value="p450"/>
    <property type="match status" value="1"/>
</dbReference>
<keyword evidence="5 10" id="KW-0479">Metal-binding</keyword>
<protein>
    <submittedName>
        <fullName evidence="12">Cytochrome P450, family 17, subfamily A, polypeptide 1</fullName>
    </submittedName>
</protein>
<dbReference type="PRINTS" id="PR00385">
    <property type="entry name" value="P450"/>
</dbReference>
<dbReference type="InterPro" id="IPR002401">
    <property type="entry name" value="Cyt_P450_E_grp-I"/>
</dbReference>
<dbReference type="AlphaFoldDB" id="A0A3B3CZ29"/>
<dbReference type="GO" id="GO:0030237">
    <property type="term" value="P:female sex determination"/>
    <property type="evidence" value="ECO:0007669"/>
    <property type="project" value="Ensembl"/>
</dbReference>
<evidence type="ECO:0000256" key="4">
    <source>
        <dbReference type="ARBA" id="ARBA00022617"/>
    </source>
</evidence>
<dbReference type="GO" id="GO:0016020">
    <property type="term" value="C:membrane"/>
    <property type="evidence" value="ECO:0007669"/>
    <property type="project" value="UniProtKB-SubCell"/>
</dbReference>
<evidence type="ECO:0000256" key="3">
    <source>
        <dbReference type="ARBA" id="ARBA00010617"/>
    </source>
</evidence>
<evidence type="ECO:0000256" key="5">
    <source>
        <dbReference type="ARBA" id="ARBA00022723"/>
    </source>
</evidence>
<dbReference type="InterPro" id="IPR017972">
    <property type="entry name" value="Cyt_P450_CS"/>
</dbReference>
<proteinExistence type="inferred from homology"/>
<keyword evidence="4 10" id="KW-0349">Heme</keyword>
<evidence type="ECO:0000313" key="13">
    <source>
        <dbReference type="Proteomes" id="UP000261560"/>
    </source>
</evidence>
<evidence type="ECO:0000256" key="7">
    <source>
        <dbReference type="ARBA" id="ARBA00023004"/>
    </source>
</evidence>
<keyword evidence="7 10" id="KW-0408">Iron</keyword>
<dbReference type="GO" id="GO:0020037">
    <property type="term" value="F:heme binding"/>
    <property type="evidence" value="ECO:0007669"/>
    <property type="project" value="InterPro"/>
</dbReference>
<reference evidence="12" key="1">
    <citation type="submission" date="2025-08" db="UniProtKB">
        <authorList>
            <consortium name="Ensembl"/>
        </authorList>
    </citation>
    <scope>IDENTIFICATION</scope>
</reference>
<comment type="cofactor">
    <cofactor evidence="1 10">
        <name>heme</name>
        <dbReference type="ChEBI" id="CHEBI:30413"/>
    </cofactor>
</comment>
<dbReference type="PANTHER" id="PTHR24289:SF14">
    <property type="entry name" value="CYTOCHROME P450, FAMILY 17, SUBFAMILY A, POLYPEPTIDE 1"/>
    <property type="match status" value="1"/>
</dbReference>
<comment type="subcellular location">
    <subcellularLocation>
        <location evidence="2">Membrane</location>
    </subcellularLocation>
</comment>
<dbReference type="GO" id="GO:0004508">
    <property type="term" value="F:steroid 17-alpha-monooxygenase activity"/>
    <property type="evidence" value="ECO:0007669"/>
    <property type="project" value="Ensembl"/>
</dbReference>
<dbReference type="PANTHER" id="PTHR24289">
    <property type="entry name" value="STEROID 17-ALPHA-HYDROXYLASE/17,20 LYASE"/>
    <property type="match status" value="1"/>
</dbReference>
<dbReference type="SUPFAM" id="SSF48264">
    <property type="entry name" value="Cytochrome P450"/>
    <property type="match status" value="1"/>
</dbReference>
<dbReference type="GO" id="GO:0042446">
    <property type="term" value="P:hormone biosynthetic process"/>
    <property type="evidence" value="ECO:0007669"/>
    <property type="project" value="TreeGrafter"/>
</dbReference>
<evidence type="ECO:0000256" key="11">
    <source>
        <dbReference type="RuleBase" id="RU000461"/>
    </source>
</evidence>
<dbReference type="CDD" id="cd20673">
    <property type="entry name" value="CYP17A1"/>
    <property type="match status" value="1"/>
</dbReference>
<dbReference type="PRINTS" id="PR00463">
    <property type="entry name" value="EP450I"/>
</dbReference>
<evidence type="ECO:0000256" key="6">
    <source>
        <dbReference type="ARBA" id="ARBA00023002"/>
    </source>
</evidence>
<dbReference type="Ensembl" id="ENSOMET00000014735.1">
    <property type="protein sequence ID" value="ENSOMEP00000022439.1"/>
    <property type="gene ID" value="ENSOMEG00000002201.1"/>
</dbReference>
<dbReference type="Proteomes" id="UP000261560">
    <property type="component" value="Unplaced"/>
</dbReference>
<dbReference type="GO" id="GO:0030238">
    <property type="term" value="P:male sex determination"/>
    <property type="evidence" value="ECO:0007669"/>
    <property type="project" value="Ensembl"/>
</dbReference>
<dbReference type="PaxDb" id="30732-ENSOMEP00000022439"/>
<evidence type="ECO:0000256" key="10">
    <source>
        <dbReference type="PIRSR" id="PIRSR602401-1"/>
    </source>
</evidence>
<keyword evidence="8 11" id="KW-0503">Monooxygenase</keyword>
<reference evidence="12" key="2">
    <citation type="submission" date="2025-09" db="UniProtKB">
        <authorList>
            <consortium name="Ensembl"/>
        </authorList>
    </citation>
    <scope>IDENTIFICATION</scope>
</reference>
<keyword evidence="6 11" id="KW-0560">Oxidoreductase</keyword>
<dbReference type="UniPathway" id="UPA00062"/>
<dbReference type="Gene3D" id="1.10.630.10">
    <property type="entry name" value="Cytochrome P450"/>
    <property type="match status" value="1"/>
</dbReference>
<dbReference type="STRING" id="30732.ENSOMEP00000022439"/>
<dbReference type="InterPro" id="IPR036396">
    <property type="entry name" value="Cyt_P450_sf"/>
</dbReference>
<sequence length="530" mass="59037">MLQLKHLRMAWFLCLSVVVVLVLALGVLLWRERARDGPQEAPSLPALPLLGSLLSLRSPHPPHLLFKELQQKYGQTYSLRMGPHKVIIVNHHAHAREVLLKRGRTFAGRPRTVTTDVLTRDGKDIAFGDYSATWRFHRKIVHGALCMFGEGSASIQRIICAEAQSLCSILSEAAATGLALDLSPELTRAVTNVICSLCFNSSYSRGDPEFEAMLRYSQGIVDTVAKDSLIDIFPWLQIFPNEDLRLLKQCVAVRDQLLQKKFDEHKSDYSDHVQRDLLDALLRAKRSAENNNTAAEFSAEAVGLSDDHLLMTVGDIFGAGVETTTTVLKWAITYLIHYPEVQKQIQEELDRKVGADRPPQLSDRGSLPFLEATIREVLRIRPVAPLLIPHVALSDTSIGEFTVRKGTRVVINLWSLHHDEKEWTNPELFNPGRFLSADGSSLTLPSSSYLPFGAGLRVCLGEALAKMELFLFLSWILQRFSLSVPSSQSLPSLEGKFGVVLQPVKYAVKATPRLGWDRPSCHSGLFPADP</sequence>
<evidence type="ECO:0000313" key="12">
    <source>
        <dbReference type="Ensembl" id="ENSOMEP00000022439.1"/>
    </source>
</evidence>
<evidence type="ECO:0000256" key="8">
    <source>
        <dbReference type="ARBA" id="ARBA00023033"/>
    </source>
</evidence>
<accession>A0A3B3CZ29</accession>
<comment type="similarity">
    <text evidence="3 11">Belongs to the cytochrome P450 family.</text>
</comment>
<evidence type="ECO:0000256" key="2">
    <source>
        <dbReference type="ARBA" id="ARBA00004370"/>
    </source>
</evidence>